<evidence type="ECO:0000313" key="2">
    <source>
        <dbReference type="EMBL" id="RZC63002.1"/>
    </source>
</evidence>
<feature type="transmembrane region" description="Helical" evidence="1">
    <location>
        <begin position="37"/>
        <end position="62"/>
    </location>
</feature>
<accession>A0A4Y7JSK0</accession>
<dbReference type="GO" id="GO:0016020">
    <property type="term" value="C:membrane"/>
    <property type="evidence" value="ECO:0007669"/>
    <property type="project" value="TreeGrafter"/>
</dbReference>
<keyword evidence="1" id="KW-1133">Transmembrane helix</keyword>
<dbReference type="Gramene" id="RZC63002">
    <property type="protein sequence ID" value="RZC63002"/>
    <property type="gene ID" value="C5167_024785"/>
</dbReference>
<evidence type="ECO:0008006" key="6">
    <source>
        <dbReference type="Google" id="ProtNLM"/>
    </source>
</evidence>
<keyword evidence="1" id="KW-0812">Transmembrane</keyword>
<gene>
    <name evidence="2" type="ORF">C5167_024785</name>
    <name evidence="3" type="ORF">C5167_024786</name>
    <name evidence="4" type="ORF">C5167_024787</name>
</gene>
<reference evidence="2 5" key="1">
    <citation type="journal article" date="2018" name="Science">
        <title>The opium poppy genome and morphinan production.</title>
        <authorList>
            <person name="Guo L."/>
            <person name="Winzer T."/>
            <person name="Yang X."/>
            <person name="Li Y."/>
            <person name="Ning Z."/>
            <person name="He Z."/>
            <person name="Teodor R."/>
            <person name="Lu Y."/>
            <person name="Bowser T.A."/>
            <person name="Graham I.A."/>
            <person name="Ye K."/>
        </authorList>
    </citation>
    <scope>NUCLEOTIDE SEQUENCE [LARGE SCALE GENOMIC DNA]</scope>
    <source>
        <strain evidence="5">cv. HN1</strain>
        <tissue evidence="2">Leaves</tissue>
    </source>
</reference>
<evidence type="ECO:0000313" key="5">
    <source>
        <dbReference type="Proteomes" id="UP000316621"/>
    </source>
</evidence>
<feature type="transmembrane region" description="Helical" evidence="1">
    <location>
        <begin position="12"/>
        <end position="31"/>
    </location>
</feature>
<dbReference type="Gramene" id="RZC63006">
    <property type="protein sequence ID" value="RZC63006"/>
    <property type="gene ID" value="C5167_024787"/>
</dbReference>
<evidence type="ECO:0000256" key="1">
    <source>
        <dbReference type="SAM" id="Phobius"/>
    </source>
</evidence>
<dbReference type="PANTHER" id="PTHR24177:SF365">
    <property type="entry name" value="ANKYRIN REPEAT-CONTAINING PROTEIN NPR4-LIKE ISOFORM X1"/>
    <property type="match status" value="1"/>
</dbReference>
<organism evidence="2 5">
    <name type="scientific">Papaver somniferum</name>
    <name type="common">Opium poppy</name>
    <dbReference type="NCBI Taxonomy" id="3469"/>
    <lineage>
        <taxon>Eukaryota</taxon>
        <taxon>Viridiplantae</taxon>
        <taxon>Streptophyta</taxon>
        <taxon>Embryophyta</taxon>
        <taxon>Tracheophyta</taxon>
        <taxon>Spermatophyta</taxon>
        <taxon>Magnoliopsida</taxon>
        <taxon>Ranunculales</taxon>
        <taxon>Papaveraceae</taxon>
        <taxon>Papaveroideae</taxon>
        <taxon>Papaver</taxon>
    </lineage>
</organism>
<keyword evidence="1" id="KW-0472">Membrane</keyword>
<keyword evidence="5" id="KW-1185">Reference proteome</keyword>
<dbReference type="PANTHER" id="PTHR24177">
    <property type="entry name" value="CASKIN"/>
    <property type="match status" value="1"/>
</dbReference>
<dbReference type="EMBL" id="CM010719">
    <property type="protein sequence ID" value="RZC63004.1"/>
    <property type="molecule type" value="Genomic_DNA"/>
</dbReference>
<evidence type="ECO:0000313" key="4">
    <source>
        <dbReference type="EMBL" id="RZC63006.1"/>
    </source>
</evidence>
<sequence length="90" mass="9766">MPKKMILGLSTLFISIATMMATFAATLVIVLRGEASWVYIPVSVLASIPVLLFGLLQLPLFINILTSTYGRGIFHKKRVVLAPLTGISYG</sequence>
<dbReference type="Gramene" id="RZC63004">
    <property type="protein sequence ID" value="RZC63004"/>
    <property type="gene ID" value="C5167_024786"/>
</dbReference>
<proteinExistence type="predicted"/>
<protein>
    <recommendedName>
        <fullName evidence="6">PGG domain-containing protein</fullName>
    </recommendedName>
</protein>
<dbReference type="EMBL" id="CM010719">
    <property type="protein sequence ID" value="RZC63002.1"/>
    <property type="molecule type" value="Genomic_DNA"/>
</dbReference>
<evidence type="ECO:0000313" key="3">
    <source>
        <dbReference type="EMBL" id="RZC63004.1"/>
    </source>
</evidence>
<dbReference type="EMBL" id="CM010719">
    <property type="protein sequence ID" value="RZC63006.1"/>
    <property type="molecule type" value="Genomic_DNA"/>
</dbReference>
<dbReference type="AlphaFoldDB" id="A0A4Y7JSK0"/>
<name>A0A4Y7JSK0_PAPSO</name>
<dbReference type="Proteomes" id="UP000316621">
    <property type="component" value="Chromosome 5"/>
</dbReference>